<dbReference type="SUPFAM" id="SSF53822">
    <property type="entry name" value="Periplasmic binding protein-like I"/>
    <property type="match status" value="1"/>
</dbReference>
<dbReference type="Gene3D" id="3.40.50.2300">
    <property type="match status" value="2"/>
</dbReference>
<evidence type="ECO:0000313" key="2">
    <source>
        <dbReference type="EMBL" id="NMP33392.1"/>
    </source>
</evidence>
<evidence type="ECO:0000256" key="1">
    <source>
        <dbReference type="SAM" id="Phobius"/>
    </source>
</evidence>
<comment type="caution">
    <text evidence="2">The sequence shown here is derived from an EMBL/GenBank/DDBJ whole genome shotgun (WGS) entry which is preliminary data.</text>
</comment>
<protein>
    <submittedName>
        <fullName evidence="2">Uncharacterized protein</fullName>
    </submittedName>
</protein>
<dbReference type="EMBL" id="JABBXH010000008">
    <property type="protein sequence ID" value="NMP33392.1"/>
    <property type="molecule type" value="Genomic_DNA"/>
</dbReference>
<dbReference type="InterPro" id="IPR028082">
    <property type="entry name" value="Peripla_BP_I"/>
</dbReference>
<dbReference type="RefSeq" id="WP_169076710.1">
    <property type="nucleotide sequence ID" value="NZ_JABBXH010000008.1"/>
</dbReference>
<gene>
    <name evidence="2" type="ORF">HII17_17735</name>
</gene>
<keyword evidence="1" id="KW-0812">Transmembrane</keyword>
<keyword evidence="3" id="KW-1185">Reference proteome</keyword>
<proteinExistence type="predicted"/>
<keyword evidence="1" id="KW-0472">Membrane</keyword>
<name>A0A7Y0Q8X9_9GAMM</name>
<feature type="transmembrane region" description="Helical" evidence="1">
    <location>
        <begin position="582"/>
        <end position="602"/>
    </location>
</feature>
<reference evidence="2 3" key="1">
    <citation type="submission" date="2020-04" db="EMBL/GenBank/DDBJ databases">
        <title>Thalassotalea sp. M1531, isolated from the surface of marine red alga.</title>
        <authorList>
            <person name="Pang L."/>
            <person name="Lu D.-C."/>
        </authorList>
    </citation>
    <scope>NUCLEOTIDE SEQUENCE [LARGE SCALE GENOMIC DNA]</scope>
    <source>
        <strain evidence="2 3">M1531</strain>
    </source>
</reference>
<evidence type="ECO:0000313" key="3">
    <source>
        <dbReference type="Proteomes" id="UP000568664"/>
    </source>
</evidence>
<sequence length="628" mass="71150">MKKFAYLILLLSTVIIFIPSVLEITSGMVTESIKPNKIKNTFKIVVVHKEKSHKASEKQWQTISSAANYFVDDKIGSKKFNLQNNEFQFVEYYEDIHQDIICENKGGAEFDNVIAIFGPITSGCAMSMLDNKLTIPTITSFATGPVLNPKGESFFYRSVPNDTYRVAELLKTWRPDIDNSVGEHSLIIYKSDNQYSLPSAELVKNYIDNKHQIDYIDVAELQPFDKYKRNIKYNTIFVLINPTTVEDLIRTVKHAQISDHNISPKFVVKAEAADTKLFNHRGSLVALTPTLELYNSPIKSSFLSIGKDKLHERSASSFLAFEAIYKAIEYATNNTPNACANETSEVNKWRCTINTRLKEPFRSELIGNEIEFDKDNGDIKTHFLHKAEIRKLGTNFSLSTIDKELPPLVNIKLQGNRNTMWLGAPQKILFDTQSEEEIVVKFNYTPPDWIPNGEIRRGLTSLLSTSKKITNISLPYEFHPLFIGKYNVNISGLGDDLRQSSGKHEIVVSPPLYLFVAILVALFVALIIAGTDREHQEVVSKKKILIDVFLSSLFLYIMTVTLRGYSLPLAPTLSFSDDPLTNALYCGIVAGSIRMKIFNYLITPIVKRFNHEPQTPKVQTTTDEKQYI</sequence>
<accession>A0A7Y0Q8X9</accession>
<keyword evidence="1" id="KW-1133">Transmembrane helix</keyword>
<dbReference type="AlphaFoldDB" id="A0A7Y0Q8X9"/>
<dbReference type="Proteomes" id="UP000568664">
    <property type="component" value="Unassembled WGS sequence"/>
</dbReference>
<organism evidence="2 3">
    <name type="scientific">Thalassotalea algicola</name>
    <dbReference type="NCBI Taxonomy" id="2716224"/>
    <lineage>
        <taxon>Bacteria</taxon>
        <taxon>Pseudomonadati</taxon>
        <taxon>Pseudomonadota</taxon>
        <taxon>Gammaproteobacteria</taxon>
        <taxon>Alteromonadales</taxon>
        <taxon>Colwelliaceae</taxon>
        <taxon>Thalassotalea</taxon>
    </lineage>
</organism>
<feature type="transmembrane region" description="Helical" evidence="1">
    <location>
        <begin position="512"/>
        <end position="532"/>
    </location>
</feature>
<feature type="transmembrane region" description="Helical" evidence="1">
    <location>
        <begin position="544"/>
        <end position="562"/>
    </location>
</feature>